<dbReference type="OrthoDB" id="2305014at2"/>
<dbReference type="AlphaFoldDB" id="A0A4Z0JIK5"/>
<keyword evidence="1" id="KW-0079">Bacteriocin immunity</keyword>
<name>A0A4Z0JIK5_9LACO</name>
<dbReference type="GO" id="GO:0030153">
    <property type="term" value="P:bacteriocin immunity"/>
    <property type="evidence" value="ECO:0007669"/>
    <property type="project" value="UniProtKB-KW"/>
</dbReference>
<evidence type="ECO:0000313" key="2">
    <source>
        <dbReference type="EMBL" id="TGD21840.1"/>
    </source>
</evidence>
<dbReference type="InterPro" id="IPR015046">
    <property type="entry name" value="LciA_Immunity-like"/>
</dbReference>
<gene>
    <name evidence="2" type="ORF">EGT49_10360</name>
</gene>
<sequence>MTTKIVMLPFTCTKGEIEMAELEPAESLMEAIHTASLDQEVQKNSELMGLLVKSAKQLKKTDNYHQVAANLNKSLQYWGMGHTDGPKAIDVLYQATINDTHGRAYQKLPTGME</sequence>
<dbReference type="Gene3D" id="1.20.1440.50">
    <property type="entry name" value="Ta0600-like"/>
    <property type="match status" value="1"/>
</dbReference>
<dbReference type="Proteomes" id="UP000298021">
    <property type="component" value="Unassembled WGS sequence"/>
</dbReference>
<protein>
    <submittedName>
        <fullName evidence="2">Bacteriocin immunity protein</fullName>
    </submittedName>
</protein>
<dbReference type="InterPro" id="IPR023130">
    <property type="entry name" value="Ta0600-like_sf"/>
</dbReference>
<dbReference type="Pfam" id="PF08951">
    <property type="entry name" value="EntA_Immun"/>
    <property type="match status" value="1"/>
</dbReference>
<comment type="caution">
    <text evidence="2">The sequence shown here is derived from an EMBL/GenBank/DDBJ whole genome shotgun (WGS) entry which is preliminary data.</text>
</comment>
<evidence type="ECO:0000313" key="3">
    <source>
        <dbReference type="Proteomes" id="UP000298021"/>
    </source>
</evidence>
<organism evidence="2 3">
    <name type="scientific">Companilactobacillus suantsaicola</name>
    <dbReference type="NCBI Taxonomy" id="2487723"/>
    <lineage>
        <taxon>Bacteria</taxon>
        <taxon>Bacillati</taxon>
        <taxon>Bacillota</taxon>
        <taxon>Bacilli</taxon>
        <taxon>Lactobacillales</taxon>
        <taxon>Lactobacillaceae</taxon>
        <taxon>Companilactobacillus</taxon>
    </lineage>
</organism>
<dbReference type="EMBL" id="RKLY01000031">
    <property type="protein sequence ID" value="TGD21840.1"/>
    <property type="molecule type" value="Genomic_DNA"/>
</dbReference>
<keyword evidence="3" id="KW-1185">Reference proteome</keyword>
<proteinExistence type="predicted"/>
<reference evidence="2 3" key="1">
    <citation type="submission" date="2018-10" db="EMBL/GenBank/DDBJ databases">
        <title>Lactobacillus sp. R7 and Lactobacillus sp. R19 isolated from fermented mustard green product of Taiwan.</title>
        <authorList>
            <person name="Lin S.-T."/>
        </authorList>
    </citation>
    <scope>NUCLEOTIDE SEQUENCE [LARGE SCALE GENOMIC DNA]</scope>
    <source>
        <strain evidence="2 3">BCRC 81127</strain>
    </source>
</reference>
<evidence type="ECO:0000256" key="1">
    <source>
        <dbReference type="ARBA" id="ARBA00023025"/>
    </source>
</evidence>
<accession>A0A4Z0JIK5</accession>
<dbReference type="SUPFAM" id="SSF109797">
    <property type="entry name" value="Bacteriocin immunity protein-like"/>
    <property type="match status" value="1"/>
</dbReference>